<gene>
    <name evidence="3" type="ORF">VM1G_11839</name>
</gene>
<dbReference type="EMBL" id="CM003106">
    <property type="protein sequence ID" value="KUI72707.1"/>
    <property type="molecule type" value="Genomic_DNA"/>
</dbReference>
<dbReference type="AlphaFoldDB" id="A0A194W8U2"/>
<keyword evidence="2" id="KW-1133">Transmembrane helix</keyword>
<name>A0A194W8U2_CYTMA</name>
<evidence type="ECO:0000313" key="3">
    <source>
        <dbReference type="EMBL" id="KUI72707.1"/>
    </source>
</evidence>
<protein>
    <submittedName>
        <fullName evidence="3">Uncharacterized protein</fullName>
    </submittedName>
</protein>
<evidence type="ECO:0000256" key="1">
    <source>
        <dbReference type="SAM" id="MobiDB-lite"/>
    </source>
</evidence>
<dbReference type="Proteomes" id="UP000078559">
    <property type="component" value="Chromosome 9"/>
</dbReference>
<organism evidence="3 4">
    <name type="scientific">Cytospora mali</name>
    <name type="common">Apple Valsa canker fungus</name>
    <name type="synonym">Valsa mali</name>
    <dbReference type="NCBI Taxonomy" id="578113"/>
    <lineage>
        <taxon>Eukaryota</taxon>
        <taxon>Fungi</taxon>
        <taxon>Dikarya</taxon>
        <taxon>Ascomycota</taxon>
        <taxon>Pezizomycotina</taxon>
        <taxon>Sordariomycetes</taxon>
        <taxon>Sordariomycetidae</taxon>
        <taxon>Diaporthales</taxon>
        <taxon>Cytosporaceae</taxon>
        <taxon>Cytospora</taxon>
    </lineage>
</organism>
<feature type="region of interest" description="Disordered" evidence="1">
    <location>
        <begin position="131"/>
        <end position="198"/>
    </location>
</feature>
<accession>A0A194W8U2</accession>
<proteinExistence type="predicted"/>
<keyword evidence="4" id="KW-1185">Reference proteome</keyword>
<dbReference type="SMR" id="A0A194W8U2"/>
<feature type="transmembrane region" description="Helical" evidence="2">
    <location>
        <begin position="82"/>
        <end position="105"/>
    </location>
</feature>
<reference evidence="3" key="1">
    <citation type="submission" date="2014-12" db="EMBL/GenBank/DDBJ databases">
        <title>Genome Sequence of Valsa Canker Pathogens Uncovers a Specific Adaption of Colonization on Woody Bark.</title>
        <authorList>
            <person name="Yin Z."/>
            <person name="Liu H."/>
            <person name="Gao X."/>
            <person name="Li Z."/>
            <person name="Song N."/>
            <person name="Ke X."/>
            <person name="Dai Q."/>
            <person name="Wu Y."/>
            <person name="Sun Y."/>
            <person name="Xu J.-R."/>
            <person name="Kang Z.K."/>
            <person name="Wang L."/>
            <person name="Huang L."/>
        </authorList>
    </citation>
    <scope>NUCLEOTIDE SEQUENCE [LARGE SCALE GENOMIC DNA]</scope>
    <source>
        <strain evidence="3">03-8</strain>
    </source>
</reference>
<keyword evidence="2" id="KW-0812">Transmembrane</keyword>
<sequence length="248" mass="26903">MWPQTTAYYINQAKCDRSQMPAPVASWYVRCTRKVQGAAREATGPYRSLARSFFVSCTGRTGLDVPYLGVSIRPFRCWMSDLLSRFIVIIIIVITIAVTVLHPFMHAPGSFRRDLLSIYLLSSALAAAPQEEDDHGRAEKGTQPTAVIGSRARHDCLTDSTSATTASAEDAIDKNQQQPATKGGDANRGDRGATGGLGSVKNGVLVVHRSIYGSRFGVPGIGSTVLVGEHVCRRRQDKPLTRKNIKAA</sequence>
<evidence type="ECO:0000313" key="4">
    <source>
        <dbReference type="Proteomes" id="UP000078559"/>
    </source>
</evidence>
<keyword evidence="2" id="KW-0472">Membrane</keyword>
<evidence type="ECO:0000256" key="2">
    <source>
        <dbReference type="SAM" id="Phobius"/>
    </source>
</evidence>